<dbReference type="InterPro" id="IPR000794">
    <property type="entry name" value="Beta-ketoacyl_synthase"/>
</dbReference>
<dbReference type="InterPro" id="IPR014030">
    <property type="entry name" value="Ketoacyl_synth_N"/>
</dbReference>
<name>A0ABW5X2D9_9FLAO</name>
<evidence type="ECO:0000313" key="4">
    <source>
        <dbReference type="Proteomes" id="UP001597438"/>
    </source>
</evidence>
<dbReference type="Proteomes" id="UP001597438">
    <property type="component" value="Unassembled WGS sequence"/>
</dbReference>
<dbReference type="Gene3D" id="3.40.47.10">
    <property type="match status" value="1"/>
</dbReference>
<gene>
    <name evidence="3" type="ORF">ACFSYS_00210</name>
</gene>
<sequence length="351" mass="39157">MNRVFINGIASISAQEDAVVENGNVALYSENNIAALDKNYKSIIAPMMLRRMSKAVKMGLWTSLNALKEAKIEIPQNIIFGTGKGCLQDTEKFLVQMLDSREGLLSPTSFIQSTHNTIGGQIALHLKCNAYNMTYSQNSNSFETAILDAMMKIGSGESENALVGGVEENADIITDFENFDGQLKQEKISNLVLLNSTTSGTIIAESAHAFVFTSKPNKAYAELLDVEIRLNCELENLNSWIFQFLDTYKLTSKDIGFVIMGNNGDARYDNYYKALQDSIFKETPQIAYKHLVGENNSISSYALWLASQIFKLNKISEVFKLNDIDMVNPKYALIYNQYLGKNHSLILLENA</sequence>
<evidence type="ECO:0000313" key="3">
    <source>
        <dbReference type="EMBL" id="MFD2831686.1"/>
    </source>
</evidence>
<reference evidence="4" key="1">
    <citation type="journal article" date="2019" name="Int. J. Syst. Evol. Microbiol.">
        <title>The Global Catalogue of Microorganisms (GCM) 10K type strain sequencing project: providing services to taxonomists for standard genome sequencing and annotation.</title>
        <authorList>
            <consortium name="The Broad Institute Genomics Platform"/>
            <consortium name="The Broad Institute Genome Sequencing Center for Infectious Disease"/>
            <person name="Wu L."/>
            <person name="Ma J."/>
        </authorList>
    </citation>
    <scope>NUCLEOTIDE SEQUENCE [LARGE SCALE GENOMIC DNA]</scope>
    <source>
        <strain evidence="4">KCTC 52925</strain>
    </source>
</reference>
<dbReference type="PANTHER" id="PTHR11712">
    <property type="entry name" value="POLYKETIDE SYNTHASE-RELATED"/>
    <property type="match status" value="1"/>
</dbReference>
<protein>
    <submittedName>
        <fullName evidence="3">Beta-ketoacyl synthase chain length factor</fullName>
    </submittedName>
</protein>
<accession>A0ABW5X2D9</accession>
<dbReference type="EMBL" id="JBHUOJ010000001">
    <property type="protein sequence ID" value="MFD2831686.1"/>
    <property type="molecule type" value="Genomic_DNA"/>
</dbReference>
<evidence type="ECO:0000256" key="1">
    <source>
        <dbReference type="ARBA" id="ARBA00022679"/>
    </source>
</evidence>
<feature type="domain" description="Beta-ketoacyl synthase-like N-terminal" evidence="2">
    <location>
        <begin position="41"/>
        <end position="165"/>
    </location>
</feature>
<dbReference type="SUPFAM" id="SSF53901">
    <property type="entry name" value="Thiolase-like"/>
    <property type="match status" value="1"/>
</dbReference>
<dbReference type="InterPro" id="IPR016039">
    <property type="entry name" value="Thiolase-like"/>
</dbReference>
<dbReference type="RefSeq" id="WP_251741448.1">
    <property type="nucleotide sequence ID" value="NZ_JBHUOJ010000001.1"/>
</dbReference>
<proteinExistence type="predicted"/>
<dbReference type="PANTHER" id="PTHR11712:SF336">
    <property type="entry name" value="3-OXOACYL-[ACYL-CARRIER-PROTEIN] SYNTHASE, MITOCHONDRIAL"/>
    <property type="match status" value="1"/>
</dbReference>
<evidence type="ECO:0000259" key="2">
    <source>
        <dbReference type="Pfam" id="PF13723"/>
    </source>
</evidence>
<organism evidence="3 4">
    <name type="scientific">Christiangramia antarctica</name>
    <dbReference type="NCBI Taxonomy" id="2058158"/>
    <lineage>
        <taxon>Bacteria</taxon>
        <taxon>Pseudomonadati</taxon>
        <taxon>Bacteroidota</taxon>
        <taxon>Flavobacteriia</taxon>
        <taxon>Flavobacteriales</taxon>
        <taxon>Flavobacteriaceae</taxon>
        <taxon>Christiangramia</taxon>
    </lineage>
</organism>
<keyword evidence="4" id="KW-1185">Reference proteome</keyword>
<keyword evidence="1" id="KW-0808">Transferase</keyword>
<dbReference type="Pfam" id="PF13723">
    <property type="entry name" value="Ketoacyl-synt_2"/>
    <property type="match status" value="1"/>
</dbReference>
<comment type="caution">
    <text evidence="3">The sequence shown here is derived from an EMBL/GenBank/DDBJ whole genome shotgun (WGS) entry which is preliminary data.</text>
</comment>